<dbReference type="EMBL" id="SUNJ01011940">
    <property type="protein sequence ID" value="TPP58506.1"/>
    <property type="molecule type" value="Genomic_DNA"/>
</dbReference>
<organism evidence="1 2">
    <name type="scientific">Fasciola gigantica</name>
    <name type="common">Giant liver fluke</name>
    <dbReference type="NCBI Taxonomy" id="46835"/>
    <lineage>
        <taxon>Eukaryota</taxon>
        <taxon>Metazoa</taxon>
        <taxon>Spiralia</taxon>
        <taxon>Lophotrochozoa</taxon>
        <taxon>Platyhelminthes</taxon>
        <taxon>Trematoda</taxon>
        <taxon>Digenea</taxon>
        <taxon>Plagiorchiida</taxon>
        <taxon>Echinostomata</taxon>
        <taxon>Echinostomatoidea</taxon>
        <taxon>Fasciolidae</taxon>
        <taxon>Fasciola</taxon>
    </lineage>
</organism>
<evidence type="ECO:0000313" key="1">
    <source>
        <dbReference type="EMBL" id="TPP58506.1"/>
    </source>
</evidence>
<name>A0A504YDD3_FASGI</name>
<reference evidence="1 2" key="1">
    <citation type="submission" date="2019-04" db="EMBL/GenBank/DDBJ databases">
        <title>Annotation for the trematode Fasciola gigantica.</title>
        <authorList>
            <person name="Choi Y.-J."/>
        </authorList>
    </citation>
    <scope>NUCLEOTIDE SEQUENCE [LARGE SCALE GENOMIC DNA]</scope>
    <source>
        <strain evidence="1">Uganda_cow_1</strain>
    </source>
</reference>
<dbReference type="AlphaFoldDB" id="A0A504YDD3"/>
<comment type="caution">
    <text evidence="1">The sequence shown here is derived from an EMBL/GenBank/DDBJ whole genome shotgun (WGS) entry which is preliminary data.</text>
</comment>
<dbReference type="Proteomes" id="UP000316759">
    <property type="component" value="Unassembled WGS sequence"/>
</dbReference>
<evidence type="ECO:0000313" key="2">
    <source>
        <dbReference type="Proteomes" id="UP000316759"/>
    </source>
</evidence>
<sequence>MVLAMRHPVLVLYTHSHPFPWYHQFSNAQNVSCQCYRKYYSSDLHRTLSLLSYRATKCEFLLF</sequence>
<gene>
    <name evidence="1" type="ORF">FGIG_10589</name>
</gene>
<accession>A0A504YDD3</accession>
<protein>
    <submittedName>
        <fullName evidence="1">Uncharacterized protein</fullName>
    </submittedName>
</protein>
<proteinExistence type="predicted"/>
<keyword evidence="2" id="KW-1185">Reference proteome</keyword>